<dbReference type="Proteomes" id="UP000823749">
    <property type="component" value="Chromosome 12"/>
</dbReference>
<evidence type="ECO:0000313" key="3">
    <source>
        <dbReference type="EMBL" id="KAG5521133.1"/>
    </source>
</evidence>
<dbReference type="Gene3D" id="2.80.10.50">
    <property type="match status" value="6"/>
</dbReference>
<keyword evidence="4" id="KW-1185">Reference proteome</keyword>
<dbReference type="CDD" id="cd23340">
    <property type="entry name" value="beta-trefoil_FSCN_ACP-like"/>
    <property type="match status" value="6"/>
</dbReference>
<name>A0AAV6HXX1_9ERIC</name>
<accession>A0AAV6HXX1</accession>
<feature type="domain" description="DUF569" evidence="2">
    <location>
        <begin position="69"/>
        <end position="205"/>
    </location>
</feature>
<evidence type="ECO:0000313" key="4">
    <source>
        <dbReference type="Proteomes" id="UP000823749"/>
    </source>
</evidence>
<dbReference type="PANTHER" id="PTHR31205">
    <property type="entry name" value="ACTIN CROSS-LINKING PROTEIN (DUF569)"/>
    <property type="match status" value="1"/>
</dbReference>
<feature type="domain" description="DUF569" evidence="2">
    <location>
        <begin position="959"/>
        <end position="1097"/>
    </location>
</feature>
<organism evidence="3 4">
    <name type="scientific">Rhododendron griersonianum</name>
    <dbReference type="NCBI Taxonomy" id="479676"/>
    <lineage>
        <taxon>Eukaryota</taxon>
        <taxon>Viridiplantae</taxon>
        <taxon>Streptophyta</taxon>
        <taxon>Embryophyta</taxon>
        <taxon>Tracheophyta</taxon>
        <taxon>Spermatophyta</taxon>
        <taxon>Magnoliopsida</taxon>
        <taxon>eudicotyledons</taxon>
        <taxon>Gunneridae</taxon>
        <taxon>Pentapetalae</taxon>
        <taxon>asterids</taxon>
        <taxon>Ericales</taxon>
        <taxon>Ericaceae</taxon>
        <taxon>Ericoideae</taxon>
        <taxon>Rhodoreae</taxon>
        <taxon>Rhododendron</taxon>
    </lineage>
</organism>
<dbReference type="Pfam" id="PF04601">
    <property type="entry name" value="DUF569"/>
    <property type="match status" value="6"/>
</dbReference>
<gene>
    <name evidence="3" type="ORF">RHGRI_033627</name>
</gene>
<dbReference type="PANTHER" id="PTHR31205:SF69">
    <property type="entry name" value="ACTIN CROSS-LINKING PROTEIN (DUF569)"/>
    <property type="match status" value="1"/>
</dbReference>
<evidence type="ECO:0000259" key="2">
    <source>
        <dbReference type="Pfam" id="PF04601"/>
    </source>
</evidence>
<dbReference type="SUPFAM" id="SSF50405">
    <property type="entry name" value="Actin-crosslinking proteins"/>
    <property type="match status" value="6"/>
</dbReference>
<feature type="domain" description="DUF569" evidence="2">
    <location>
        <begin position="747"/>
        <end position="885"/>
    </location>
</feature>
<protein>
    <recommendedName>
        <fullName evidence="2">DUF569 domain-containing protein</fullName>
    </recommendedName>
</protein>
<dbReference type="EMBL" id="JACTNZ010000012">
    <property type="protein sequence ID" value="KAG5521133.1"/>
    <property type="molecule type" value="Genomic_DNA"/>
</dbReference>
<keyword evidence="1" id="KW-0472">Membrane</keyword>
<proteinExistence type="predicted"/>
<feature type="domain" description="DUF569" evidence="2">
    <location>
        <begin position="253"/>
        <end position="391"/>
    </location>
</feature>
<evidence type="ECO:0000256" key="1">
    <source>
        <dbReference type="SAM" id="Phobius"/>
    </source>
</evidence>
<comment type="caution">
    <text evidence="3">The sequence shown here is derived from an EMBL/GenBank/DDBJ whole genome shotgun (WGS) entry which is preliminary data.</text>
</comment>
<keyword evidence="1" id="KW-1133">Transmembrane helix</keyword>
<sequence>MEIWHLVVVAVVTVIVEGVMHLIFYALWGFVSPKLGRLWQRLAHLKEAQAAPVLLLDQGREIQSVMKVLFPNPKAVRLRGNHNKYLCAGEDEISVTQDESGSSENVCWTVEFCSELEDKIRLKSCYGKYLTASNKRFLFGLTGRKVLQMAGCLDSSVEWQPIQEGNWVKLRTRDGSFLRANGGVPPWQDSVTHDVPWVLQDLVLWDVDVVEIVSKQLPQPGVQLKSSESWSSSESNYRHNSRSFVRQEIQTVMNLFPNAKVVRLRSNHNKYLCAEEDEISVTQEESGSSENVCWTVEFSSESEDKIRLKSCYGKYLTASNKRFLLGLTGHKVLQMAGCLDSSVEWQPIQEGNQVKLRTRDGNFLRANGGVAPWQDSVTHDIPWVLQDLVLWDVDVVEIVSEQSSQPSIRLESSKSWLSSELNHRHKSPSFGRQEIQSVMELFRNAKTVRLRGKHKKYLSAREDKKTVIQVAQDESGFLKNACWTVEFSSESENKIRLKSCYDKYLTASNKRFLLSVTGCKVLQTASCLDSSVEWQLVQKGNQVKLMTWDGNFLRANDSRDSVTHDVPIRKSKQDLVLWDVDVVEIVSEQSSRPIKPGVQLESLEFGGNGRLEVETGLEDIIVCSRSSMNTLYTLRSQLPPENVDMHVVVVQSSSRGYPVAFRLLATIFFSNISLRERERERDMEIWHLVVVAVETIVEGVMHLIFNAFWGFVSPKLGRLWRWLAHQKEPQAAPVLLRDQGREIQTVMNLFPNAKAMRLRGNHNKYLCAEEDKISVTQDESGSSENVCWTVEFCSESEDKIRLKSCYGKYLTASNKRFLFGLTGRKVLQMAGCLDSSVEWQPIQEGNSVKLRTRDGNFLRANGGISPWQDSVTHDVPWVLQDLVLWDVDVVASEQLPQPGSQLESSESWSSSESNYRHNSRSFVRQEAAPVLLDQGRVVNMKLLLSLLPSVTAFLIQTVMNLFPNGNAVRLRGNHNKYLCAEEDEISVTQDESSSSKNVCWTVEFSSESEDKIRLKSCYGKYLTASNKRFLLGLTGRKVLQMAGCLNSSVEWQPIQEGNRVKLRTRNGNFLRANGGVAPWRDSVTHDIPWVLEDLVLWDVDVVEIVSEQSPQSGVQLKSLDSWSSSESWPSSESNHQHHSPSFVRQEIQSVMELFRTAKTVRLRGKHKKYLSAKEDEKTVTQVTQDESGFLKNACWTVEFSSESENKIRLKSCYGKYLTASNKHSLLSMTGRKVLQMASCLDSSVEWQLIQEGNRVKLRTRDGNFLRANNDSKDSVTHDDPMRKSKQDRVLWDVDVVEIVSE</sequence>
<reference evidence="3" key="1">
    <citation type="submission" date="2020-08" db="EMBL/GenBank/DDBJ databases">
        <title>Plant Genome Project.</title>
        <authorList>
            <person name="Zhang R.-G."/>
        </authorList>
    </citation>
    <scope>NUCLEOTIDE SEQUENCE</scope>
    <source>
        <strain evidence="3">WSP0</strain>
        <tissue evidence="3">Leaf</tissue>
    </source>
</reference>
<feature type="transmembrane region" description="Helical" evidence="1">
    <location>
        <begin position="6"/>
        <end position="31"/>
    </location>
</feature>
<dbReference type="InterPro" id="IPR008999">
    <property type="entry name" value="Actin-crosslinking"/>
</dbReference>
<dbReference type="InterPro" id="IPR007679">
    <property type="entry name" value="DUF569"/>
</dbReference>
<feature type="domain" description="DUF569" evidence="2">
    <location>
        <begin position="1151"/>
        <end position="1291"/>
    </location>
</feature>
<feature type="domain" description="DUF569" evidence="2">
    <location>
        <begin position="439"/>
        <end position="578"/>
    </location>
</feature>
<keyword evidence="1" id="KW-0812">Transmembrane</keyword>